<feature type="transmembrane region" description="Helical" evidence="6">
    <location>
        <begin position="210"/>
        <end position="232"/>
    </location>
</feature>
<organism evidence="7 8">
    <name type="scientific">Glaciibacter psychrotolerans</name>
    <dbReference type="NCBI Taxonomy" id="670054"/>
    <lineage>
        <taxon>Bacteria</taxon>
        <taxon>Bacillati</taxon>
        <taxon>Actinomycetota</taxon>
        <taxon>Actinomycetes</taxon>
        <taxon>Micrococcales</taxon>
        <taxon>Microbacteriaceae</taxon>
        <taxon>Glaciibacter</taxon>
    </lineage>
</organism>
<feature type="transmembrane region" description="Helical" evidence="6">
    <location>
        <begin position="110"/>
        <end position="130"/>
    </location>
</feature>
<reference evidence="7 8" key="1">
    <citation type="submission" date="2020-07" db="EMBL/GenBank/DDBJ databases">
        <title>Sequencing the genomes of 1000 actinobacteria strains.</title>
        <authorList>
            <person name="Klenk H.-P."/>
        </authorList>
    </citation>
    <scope>NUCLEOTIDE SEQUENCE [LARGE SCALE GENOMIC DNA]</scope>
    <source>
        <strain evidence="7 8">LI1</strain>
    </source>
</reference>
<dbReference type="Proteomes" id="UP000537260">
    <property type="component" value="Unassembled WGS sequence"/>
</dbReference>
<name>A0A7Z0EFM4_9MICO</name>
<keyword evidence="3 6" id="KW-0812">Transmembrane</keyword>
<feature type="transmembrane region" description="Helical" evidence="6">
    <location>
        <begin position="267"/>
        <end position="288"/>
    </location>
</feature>
<gene>
    <name evidence="7" type="ORF">HNR05_002578</name>
</gene>
<dbReference type="PANTHER" id="PTHR47089">
    <property type="entry name" value="ABC TRANSPORTER, PERMEASE PROTEIN"/>
    <property type="match status" value="1"/>
</dbReference>
<dbReference type="AlphaFoldDB" id="A0A7Z0EFM4"/>
<dbReference type="PANTHER" id="PTHR47089:SF1">
    <property type="entry name" value="GUANOSINE ABC TRANSPORTER PERMEASE PROTEIN NUPP"/>
    <property type="match status" value="1"/>
</dbReference>
<evidence type="ECO:0000256" key="3">
    <source>
        <dbReference type="ARBA" id="ARBA00022692"/>
    </source>
</evidence>
<dbReference type="Pfam" id="PF02653">
    <property type="entry name" value="BPD_transp_2"/>
    <property type="match status" value="1"/>
</dbReference>
<comment type="subcellular location">
    <subcellularLocation>
        <location evidence="1">Cell membrane</location>
        <topology evidence="1">Multi-pass membrane protein</topology>
    </subcellularLocation>
</comment>
<dbReference type="RefSeq" id="WP_179579486.1">
    <property type="nucleotide sequence ID" value="NZ_JACCFM010000001.1"/>
</dbReference>
<sequence>MNESFAQRSLDWLRGPIPTSIILAFAIGGVFILMAGADPIAGFQSMFDGSLGTGIGFANTMQRAIPLIGMAIAIAVAFRAGVINLGAEGQMVLGGLFGGIVALNMPGPPVLVILVACLVGVVVGAFWGVLAAAMQMWPGVPLLITTLLLNYPARYFASWLVRFPLKDPETSQVASHPFDPAVQIPLFAPPKSDLGQLLLHTLGKDNVITVLARTVNLSLIVVAVIVVIVIFMNTRTKFGFESGANGLNPDFARYSGVRTGWMTTRTMMLSGGISGLIGVMLVIGAPSTRIVDGALIGTNYAWTGLLVALLASFSPIGVVVAGLFFAAIIAGGTAVGRDLALSPQISGVIQGIVIVLIAFRVALPRRKKRTLVEPVADQEQLEEEVGRV</sequence>
<feature type="transmembrane region" description="Helical" evidence="6">
    <location>
        <begin position="64"/>
        <end position="83"/>
    </location>
</feature>
<dbReference type="GO" id="GO:0005886">
    <property type="term" value="C:plasma membrane"/>
    <property type="evidence" value="ECO:0007669"/>
    <property type="project" value="UniProtKB-SubCell"/>
</dbReference>
<keyword evidence="7" id="KW-0813">Transport</keyword>
<feature type="transmembrane region" description="Helical" evidence="6">
    <location>
        <begin position="20"/>
        <end position="43"/>
    </location>
</feature>
<dbReference type="InterPro" id="IPR001851">
    <property type="entry name" value="ABC_transp_permease"/>
</dbReference>
<keyword evidence="4 6" id="KW-1133">Transmembrane helix</keyword>
<dbReference type="GO" id="GO:0022857">
    <property type="term" value="F:transmembrane transporter activity"/>
    <property type="evidence" value="ECO:0007669"/>
    <property type="project" value="InterPro"/>
</dbReference>
<evidence type="ECO:0000256" key="6">
    <source>
        <dbReference type="SAM" id="Phobius"/>
    </source>
</evidence>
<keyword evidence="2" id="KW-1003">Cell membrane</keyword>
<evidence type="ECO:0000313" key="7">
    <source>
        <dbReference type="EMBL" id="NYJ20787.1"/>
    </source>
</evidence>
<evidence type="ECO:0000256" key="2">
    <source>
        <dbReference type="ARBA" id="ARBA00022475"/>
    </source>
</evidence>
<proteinExistence type="predicted"/>
<evidence type="ECO:0000256" key="1">
    <source>
        <dbReference type="ARBA" id="ARBA00004651"/>
    </source>
</evidence>
<keyword evidence="8" id="KW-1185">Reference proteome</keyword>
<dbReference type="CDD" id="cd06580">
    <property type="entry name" value="TM_PBP1_transp_TpRbsC_like"/>
    <property type="match status" value="1"/>
</dbReference>
<protein>
    <submittedName>
        <fullName evidence="7">Simple sugar transport system permease protein</fullName>
    </submittedName>
</protein>
<feature type="transmembrane region" description="Helical" evidence="6">
    <location>
        <begin position="300"/>
        <end position="329"/>
    </location>
</feature>
<evidence type="ECO:0000313" key="8">
    <source>
        <dbReference type="Proteomes" id="UP000537260"/>
    </source>
</evidence>
<dbReference type="EMBL" id="JACCFM010000001">
    <property type="protein sequence ID" value="NYJ20787.1"/>
    <property type="molecule type" value="Genomic_DNA"/>
</dbReference>
<comment type="caution">
    <text evidence="7">The sequence shown here is derived from an EMBL/GenBank/DDBJ whole genome shotgun (WGS) entry which is preliminary data.</text>
</comment>
<keyword evidence="7" id="KW-0762">Sugar transport</keyword>
<keyword evidence="5 6" id="KW-0472">Membrane</keyword>
<evidence type="ECO:0000256" key="4">
    <source>
        <dbReference type="ARBA" id="ARBA00022989"/>
    </source>
</evidence>
<accession>A0A7Z0EFM4</accession>
<evidence type="ECO:0000256" key="5">
    <source>
        <dbReference type="ARBA" id="ARBA00023136"/>
    </source>
</evidence>
<feature type="transmembrane region" description="Helical" evidence="6">
    <location>
        <begin position="341"/>
        <end position="363"/>
    </location>
</feature>